<keyword evidence="3" id="KW-1185">Reference proteome</keyword>
<keyword evidence="1" id="KW-1133">Transmembrane helix</keyword>
<evidence type="ECO:0000313" key="3">
    <source>
        <dbReference type="Proteomes" id="UP000185744"/>
    </source>
</evidence>
<feature type="transmembrane region" description="Helical" evidence="1">
    <location>
        <begin position="46"/>
        <end position="69"/>
    </location>
</feature>
<keyword evidence="1" id="KW-0472">Membrane</keyword>
<name>A0A1Q6DUP8_METT1</name>
<protein>
    <submittedName>
        <fullName evidence="2">Uncharacterized protein</fullName>
    </submittedName>
</protein>
<dbReference type="InParanoid" id="A0A1Q6DUP8"/>
<dbReference type="AlphaFoldDB" id="A0A1Q6DUP8"/>
<dbReference type="EMBL" id="MSDW01000001">
    <property type="protein sequence ID" value="OKY78057.1"/>
    <property type="molecule type" value="Genomic_DNA"/>
</dbReference>
<sequence>MLVSAGALWQTPPASCPSAGLSQLNVFAEESSEETGGLCHGSFLFILWWEGSVFVGSILSAFIFGFGGLGEVLF</sequence>
<proteinExistence type="predicted"/>
<accession>A0A1Q6DUP8</accession>
<evidence type="ECO:0000313" key="2">
    <source>
        <dbReference type="EMBL" id="OKY78057.1"/>
    </source>
</evidence>
<gene>
    <name evidence="2" type="ORF">BTN85_0542</name>
</gene>
<keyword evidence="1" id="KW-0812">Transmembrane</keyword>
<dbReference type="Proteomes" id="UP000185744">
    <property type="component" value="Unassembled WGS sequence"/>
</dbReference>
<evidence type="ECO:0000256" key="1">
    <source>
        <dbReference type="SAM" id="Phobius"/>
    </source>
</evidence>
<comment type="caution">
    <text evidence="2">The sequence shown here is derived from an EMBL/GenBank/DDBJ whole genome shotgun (WGS) entry which is preliminary data.</text>
</comment>
<reference evidence="2" key="1">
    <citation type="submission" date="2016-12" db="EMBL/GenBank/DDBJ databases">
        <title>Discovery of methanogenic haloarchaea.</title>
        <authorList>
            <person name="Sorokin D.Y."/>
            <person name="Makarova K.S."/>
            <person name="Abbas B."/>
            <person name="Ferrer M."/>
            <person name="Golyshin P.N."/>
        </authorList>
    </citation>
    <scope>NUCLEOTIDE SEQUENCE [LARGE SCALE GENOMIC DNA]</scope>
    <source>
        <strain evidence="2">HMET1</strain>
    </source>
</reference>
<organism evidence="2 3">
    <name type="scientific">Methanohalarchaeum thermophilum</name>
    <dbReference type="NCBI Taxonomy" id="1903181"/>
    <lineage>
        <taxon>Archaea</taxon>
        <taxon>Methanobacteriati</taxon>
        <taxon>Methanobacteriota</taxon>
        <taxon>Methanonatronarchaeia</taxon>
        <taxon>Methanonatronarchaeales</taxon>
        <taxon>Methanonatronarchaeaceae</taxon>
        <taxon>Candidatus Methanohalarchaeum</taxon>
    </lineage>
</organism>